<dbReference type="GO" id="GO:0008270">
    <property type="term" value="F:zinc ion binding"/>
    <property type="evidence" value="ECO:0007669"/>
    <property type="project" value="UniProtKB-KW"/>
</dbReference>
<feature type="domain" description="C2H2-type" evidence="3">
    <location>
        <begin position="236"/>
        <end position="266"/>
    </location>
</feature>
<sequence>MPSWGDAPISDLNGRTTFQFDAGIYNETQATQSYPQSLLQPSPDFQGGVNSVGTYQSNGQAAGDLHATTYPSNYTLSRTSSSHLQTSDDGVTLYHPYPVHPFQHRTPSWSPSSAYSEAPGAGYNTLHEPYHDQALYGANSQASSEMAYHERGASHHHLHLDSYYHTSGSQSELQSTTISAASGSSPAGTSNTQTSDNAHGESSWPSPSLTQPPHAISPGSSTRRNEGRPTDKPKAYSCSSRSCLSTFTSSNARKRHEKDRHSGKQLTCKYCGMTFADSTSVPRHQKLCKPKREGGRAGTDSD</sequence>
<dbReference type="InterPro" id="IPR013087">
    <property type="entry name" value="Znf_C2H2_type"/>
</dbReference>
<evidence type="ECO:0000256" key="1">
    <source>
        <dbReference type="PROSITE-ProRule" id="PRU00042"/>
    </source>
</evidence>
<evidence type="ECO:0000259" key="3">
    <source>
        <dbReference type="PROSITE" id="PS50157"/>
    </source>
</evidence>
<keyword evidence="1" id="KW-0862">Zinc</keyword>
<dbReference type="Gene3D" id="3.30.160.60">
    <property type="entry name" value="Classic Zinc Finger"/>
    <property type="match status" value="1"/>
</dbReference>
<reference evidence="4 5" key="1">
    <citation type="journal article" date="2015" name="Fungal Genet. Biol.">
        <title>Evolution of novel wood decay mechanisms in Agaricales revealed by the genome sequences of Fistulina hepatica and Cylindrobasidium torrendii.</title>
        <authorList>
            <person name="Floudas D."/>
            <person name="Held B.W."/>
            <person name="Riley R."/>
            <person name="Nagy L.G."/>
            <person name="Koehler G."/>
            <person name="Ransdell A.S."/>
            <person name="Younus H."/>
            <person name="Chow J."/>
            <person name="Chiniquy J."/>
            <person name="Lipzen A."/>
            <person name="Tritt A."/>
            <person name="Sun H."/>
            <person name="Haridas S."/>
            <person name="LaButti K."/>
            <person name="Ohm R.A."/>
            <person name="Kues U."/>
            <person name="Blanchette R.A."/>
            <person name="Grigoriev I.V."/>
            <person name="Minto R.E."/>
            <person name="Hibbett D.S."/>
        </authorList>
    </citation>
    <scope>NUCLEOTIDE SEQUENCE [LARGE SCALE GENOMIC DNA]</scope>
    <source>
        <strain evidence="4 5">FP15055 ss-10</strain>
    </source>
</reference>
<dbReference type="PROSITE" id="PS50157">
    <property type="entry name" value="ZINC_FINGER_C2H2_2"/>
    <property type="match status" value="2"/>
</dbReference>
<dbReference type="PROSITE" id="PS00028">
    <property type="entry name" value="ZINC_FINGER_C2H2_1"/>
    <property type="match status" value="1"/>
</dbReference>
<feature type="region of interest" description="Disordered" evidence="2">
    <location>
        <begin position="280"/>
        <end position="302"/>
    </location>
</feature>
<evidence type="ECO:0000313" key="4">
    <source>
        <dbReference type="EMBL" id="KIY64428.1"/>
    </source>
</evidence>
<feature type="region of interest" description="Disordered" evidence="2">
    <location>
        <begin position="165"/>
        <end position="239"/>
    </location>
</feature>
<keyword evidence="1" id="KW-0863">Zinc-finger</keyword>
<protein>
    <recommendedName>
        <fullName evidence="3">C2H2-type domain-containing protein</fullName>
    </recommendedName>
</protein>
<feature type="compositionally biased region" description="Basic and acidic residues" evidence="2">
    <location>
        <begin position="223"/>
        <end position="234"/>
    </location>
</feature>
<evidence type="ECO:0000256" key="2">
    <source>
        <dbReference type="SAM" id="MobiDB-lite"/>
    </source>
</evidence>
<feature type="domain" description="C2H2-type" evidence="3">
    <location>
        <begin position="266"/>
        <end position="293"/>
    </location>
</feature>
<evidence type="ECO:0000313" key="5">
    <source>
        <dbReference type="Proteomes" id="UP000054007"/>
    </source>
</evidence>
<dbReference type="Proteomes" id="UP000054007">
    <property type="component" value="Unassembled WGS sequence"/>
</dbReference>
<dbReference type="AlphaFoldDB" id="A0A0D7B1C8"/>
<feature type="compositionally biased region" description="Low complexity" evidence="2">
    <location>
        <begin position="175"/>
        <end position="190"/>
    </location>
</feature>
<dbReference type="EMBL" id="KN880636">
    <property type="protein sequence ID" value="KIY64428.1"/>
    <property type="molecule type" value="Genomic_DNA"/>
</dbReference>
<name>A0A0D7B1C8_9AGAR</name>
<gene>
    <name evidence="4" type="ORF">CYLTODRAFT_101655</name>
</gene>
<proteinExistence type="predicted"/>
<keyword evidence="1" id="KW-0479">Metal-binding</keyword>
<accession>A0A0D7B1C8</accession>
<keyword evidence="5" id="KW-1185">Reference proteome</keyword>
<organism evidence="4 5">
    <name type="scientific">Cylindrobasidium torrendii FP15055 ss-10</name>
    <dbReference type="NCBI Taxonomy" id="1314674"/>
    <lineage>
        <taxon>Eukaryota</taxon>
        <taxon>Fungi</taxon>
        <taxon>Dikarya</taxon>
        <taxon>Basidiomycota</taxon>
        <taxon>Agaricomycotina</taxon>
        <taxon>Agaricomycetes</taxon>
        <taxon>Agaricomycetidae</taxon>
        <taxon>Agaricales</taxon>
        <taxon>Marasmiineae</taxon>
        <taxon>Physalacriaceae</taxon>
        <taxon>Cylindrobasidium</taxon>
    </lineage>
</organism>